<protein>
    <submittedName>
        <fullName evidence="1">Uncharacterized protein</fullName>
    </submittedName>
</protein>
<sequence length="119" mass="13878">MSLPLKWAYLGNNNYQHNYHQRDNICCRRCCGYYPRQVRVQQVTRVSGVSSTDPNPSKLRRRTSDYQSFMVTALFWSHLSISSPGFMESYQLHAIICWEPGGCQTNQRKDVLDRLDVSL</sequence>
<name>A0AAE1AXT5_9GAST</name>
<keyword evidence="2" id="KW-1185">Reference proteome</keyword>
<comment type="caution">
    <text evidence="1">The sequence shown here is derived from an EMBL/GenBank/DDBJ whole genome shotgun (WGS) entry which is preliminary data.</text>
</comment>
<gene>
    <name evidence="1" type="ORF">RRG08_025700</name>
</gene>
<dbReference type="AlphaFoldDB" id="A0AAE1AXT5"/>
<reference evidence="1" key="1">
    <citation type="journal article" date="2023" name="G3 (Bethesda)">
        <title>A reference genome for the long-term kleptoplast-retaining sea slug Elysia crispata morphotype clarki.</title>
        <authorList>
            <person name="Eastman K.E."/>
            <person name="Pendleton A.L."/>
            <person name="Shaikh M.A."/>
            <person name="Suttiyut T."/>
            <person name="Ogas R."/>
            <person name="Tomko P."/>
            <person name="Gavelis G."/>
            <person name="Widhalm J.R."/>
            <person name="Wisecaver J.H."/>
        </authorList>
    </citation>
    <scope>NUCLEOTIDE SEQUENCE</scope>
    <source>
        <strain evidence="1">ECLA1</strain>
    </source>
</reference>
<organism evidence="1 2">
    <name type="scientific">Elysia crispata</name>
    <name type="common">lettuce slug</name>
    <dbReference type="NCBI Taxonomy" id="231223"/>
    <lineage>
        <taxon>Eukaryota</taxon>
        <taxon>Metazoa</taxon>
        <taxon>Spiralia</taxon>
        <taxon>Lophotrochozoa</taxon>
        <taxon>Mollusca</taxon>
        <taxon>Gastropoda</taxon>
        <taxon>Heterobranchia</taxon>
        <taxon>Euthyneura</taxon>
        <taxon>Panpulmonata</taxon>
        <taxon>Sacoglossa</taxon>
        <taxon>Placobranchoidea</taxon>
        <taxon>Plakobranchidae</taxon>
        <taxon>Elysia</taxon>
    </lineage>
</organism>
<evidence type="ECO:0000313" key="1">
    <source>
        <dbReference type="EMBL" id="KAK3795649.1"/>
    </source>
</evidence>
<accession>A0AAE1AXT5</accession>
<evidence type="ECO:0000313" key="2">
    <source>
        <dbReference type="Proteomes" id="UP001283361"/>
    </source>
</evidence>
<dbReference type="EMBL" id="JAWDGP010001023">
    <property type="protein sequence ID" value="KAK3795649.1"/>
    <property type="molecule type" value="Genomic_DNA"/>
</dbReference>
<dbReference type="Proteomes" id="UP001283361">
    <property type="component" value="Unassembled WGS sequence"/>
</dbReference>
<proteinExistence type="predicted"/>